<evidence type="ECO:0000313" key="1">
    <source>
        <dbReference type="EMBL" id="ENN81904.1"/>
    </source>
</evidence>
<sequence>MNLPRHRYMNMACTKSKAAIKVLSECRISLKFVLGCSNILDPLSTTNRVFLCGRIEHDETVKPRQETAQYHCRIITAQSLVKFHLHDIGIAEDAMCRFCREVEETTLEEDMNNYVKFKLIGGLKKNEGYCTCNLH</sequence>
<dbReference type="EMBL" id="KB740007">
    <property type="protein sequence ID" value="ENN81904.1"/>
    <property type="molecule type" value="Genomic_DNA"/>
</dbReference>
<accession>N6TN15</accession>
<name>N6TN15_DENPD</name>
<protein>
    <submittedName>
        <fullName evidence="1">Uncharacterized protein</fullName>
    </submittedName>
</protein>
<organism evidence="1">
    <name type="scientific">Dendroctonus ponderosae</name>
    <name type="common">Mountain pine beetle</name>
    <dbReference type="NCBI Taxonomy" id="77166"/>
    <lineage>
        <taxon>Eukaryota</taxon>
        <taxon>Metazoa</taxon>
        <taxon>Ecdysozoa</taxon>
        <taxon>Arthropoda</taxon>
        <taxon>Hexapoda</taxon>
        <taxon>Insecta</taxon>
        <taxon>Pterygota</taxon>
        <taxon>Neoptera</taxon>
        <taxon>Endopterygota</taxon>
        <taxon>Coleoptera</taxon>
        <taxon>Polyphaga</taxon>
        <taxon>Cucujiformia</taxon>
        <taxon>Curculionidae</taxon>
        <taxon>Scolytinae</taxon>
        <taxon>Dendroctonus</taxon>
    </lineage>
</organism>
<feature type="non-terminal residue" evidence="1">
    <location>
        <position position="1"/>
    </location>
</feature>
<gene>
    <name evidence="1" type="ORF">YQE_01713</name>
</gene>
<dbReference type="AlphaFoldDB" id="N6TN15"/>
<reference evidence="1" key="1">
    <citation type="journal article" date="2013" name="Genome Biol.">
        <title>Draft genome of the mountain pine beetle, Dendroctonus ponderosae Hopkins, a major forest pest.</title>
        <authorList>
            <person name="Keeling C.I."/>
            <person name="Yuen M.M."/>
            <person name="Liao N.Y."/>
            <person name="Docking T.R."/>
            <person name="Chan S.K."/>
            <person name="Taylor G.A."/>
            <person name="Palmquist D.L."/>
            <person name="Jackman S.D."/>
            <person name="Nguyen A."/>
            <person name="Li M."/>
            <person name="Henderson H."/>
            <person name="Janes J.K."/>
            <person name="Zhao Y."/>
            <person name="Pandoh P."/>
            <person name="Moore R."/>
            <person name="Sperling F.A."/>
            <person name="Huber D.P."/>
            <person name="Birol I."/>
            <person name="Jones S.J."/>
            <person name="Bohlmann J."/>
        </authorList>
    </citation>
    <scope>NUCLEOTIDE SEQUENCE</scope>
</reference>
<proteinExistence type="predicted"/>
<dbReference type="HOGENOM" id="CLU_1887859_0_0_1"/>